<dbReference type="Gene3D" id="1.20.58.390">
    <property type="entry name" value="Neurotransmitter-gated ion-channel transmembrane domain"/>
    <property type="match status" value="2"/>
</dbReference>
<dbReference type="CDD" id="cd18997">
    <property type="entry name" value="LGIC_ECD_nAChR"/>
    <property type="match status" value="2"/>
</dbReference>
<dbReference type="Proteomes" id="UP001217089">
    <property type="component" value="Unassembled WGS sequence"/>
</dbReference>
<evidence type="ECO:0000256" key="2">
    <source>
        <dbReference type="ARBA" id="ARBA00022692"/>
    </source>
</evidence>
<keyword evidence="2 5" id="KW-0812">Transmembrane</keyword>
<evidence type="ECO:0000256" key="6">
    <source>
        <dbReference type="SAM" id="MobiDB-lite"/>
    </source>
</evidence>
<keyword evidence="5" id="KW-0407">Ion channel</keyword>
<dbReference type="InterPro" id="IPR036734">
    <property type="entry name" value="Neur_chan_lig-bd_sf"/>
</dbReference>
<dbReference type="SUPFAM" id="SSF90112">
    <property type="entry name" value="Neurotransmitter-gated ion-channel transmembrane pore"/>
    <property type="match status" value="2"/>
</dbReference>
<feature type="transmembrane region" description="Helical" evidence="5">
    <location>
        <begin position="175"/>
        <end position="192"/>
    </location>
</feature>
<dbReference type="SUPFAM" id="SSF63712">
    <property type="entry name" value="Nicotinic receptor ligand binding domain-like"/>
    <property type="match status" value="2"/>
</dbReference>
<sequence>MSWKDCNLVWNSTQYGGIGNIIVPYEAIWTPDLSLYDSAAETFYGLREFRPQVYSDGSVHYNFPSIIESQCSVNVRYFPLDTQNCTLTFGSWAYHWLRNLSSAQVSSEWEFKSFNAARKVTVYRCCPEPYPDVRFHLEFKRKPLFYVINIIIPTFLITLLAILVFILPVESGEKVGLSITIMLALSVFQLLVSDSLPPSAETIPLIGKYNNYRWFDCNLVWNASDYGGIDNIAVPFEAIWVPDITLYDSAAQRLYGYREFRPTVHSNGDVFYNFPTIIESQCHVDVRYFPVDIQKCNLTFGSWAYHGIQVDFRPKYHYGDLTSVQISTVWDFKRFSKEKHVKYYRCCSEPYPEVLFLLEIQRKPLFYVVNIIIPTFLVTLIAVLVFILPVESGEKVGLSITIMLALSVFQLLVTDSMPPSAESTPLVEDKMSPKVRNILLRPLAKLSFVKIPHNIEDDNHDEKLDEISSTSEHKDDKKELKNNGKGSISLSDITILKTKNEDDISREWKLLSVAIDLIDDGRRFSSPNDQSQAVTTPNDRSQAVTTPNDRSQGGNNSQRSVTSGNNSQRLVTSGNNSQRLVTSGYNSQRLVTSGYNSNDRSQAVTTSNDWSQAVTTPNDWSQAVTTPNDWSQAVTTANDRSQAVTTPNDWSQAVTTANDRSQAVTIHKDYLQAVSTLNN</sequence>
<dbReference type="InterPro" id="IPR006029">
    <property type="entry name" value="Neurotrans-gated_channel_TM"/>
</dbReference>
<evidence type="ECO:0000256" key="1">
    <source>
        <dbReference type="ARBA" id="ARBA00004141"/>
    </source>
</evidence>
<dbReference type="PANTHER" id="PTHR18945">
    <property type="entry name" value="NEUROTRANSMITTER GATED ION CHANNEL"/>
    <property type="match status" value="1"/>
</dbReference>
<dbReference type="InterPro" id="IPR036719">
    <property type="entry name" value="Neuro-gated_channel_TM_sf"/>
</dbReference>
<evidence type="ECO:0000259" key="7">
    <source>
        <dbReference type="Pfam" id="PF02931"/>
    </source>
</evidence>
<dbReference type="InterPro" id="IPR018000">
    <property type="entry name" value="Neurotransmitter_ion_chnl_CS"/>
</dbReference>
<evidence type="ECO:0000313" key="10">
    <source>
        <dbReference type="Proteomes" id="UP001217089"/>
    </source>
</evidence>
<feature type="domain" description="Neurotransmitter-gated ion-channel transmembrane" evidence="8">
    <location>
        <begin position="371"/>
        <end position="427"/>
    </location>
</feature>
<evidence type="ECO:0000313" key="9">
    <source>
        <dbReference type="EMBL" id="KAJ8304170.1"/>
    </source>
</evidence>
<feature type="region of interest" description="Disordered" evidence="6">
    <location>
        <begin position="521"/>
        <end position="581"/>
    </location>
</feature>
<comment type="caution">
    <text evidence="5">Lacks conserved residue(s) required for the propagation of feature annotation.</text>
</comment>
<evidence type="ECO:0000256" key="5">
    <source>
        <dbReference type="RuleBase" id="RU000687"/>
    </source>
</evidence>
<accession>A0ABQ9EL89</accession>
<evidence type="ECO:0000259" key="8">
    <source>
        <dbReference type="Pfam" id="PF02932"/>
    </source>
</evidence>
<keyword evidence="3 5" id="KW-1133">Transmembrane helix</keyword>
<comment type="similarity">
    <text evidence="5">Belongs to the ligand-gated ion channel (TC 1.A.9) family.</text>
</comment>
<evidence type="ECO:0000256" key="4">
    <source>
        <dbReference type="ARBA" id="ARBA00023136"/>
    </source>
</evidence>
<comment type="caution">
    <text evidence="9">The sequence shown here is derived from an EMBL/GenBank/DDBJ whole genome shotgun (WGS) entry which is preliminary data.</text>
</comment>
<dbReference type="InterPro" id="IPR038050">
    <property type="entry name" value="Neuro_actylchol_rec"/>
</dbReference>
<dbReference type="Pfam" id="PF02931">
    <property type="entry name" value="Neur_chan_LBD"/>
    <property type="match status" value="2"/>
</dbReference>
<gene>
    <name evidence="9" type="ORF">KUTeg_017753</name>
</gene>
<feature type="region of interest" description="Disordered" evidence="6">
    <location>
        <begin position="460"/>
        <end position="484"/>
    </location>
</feature>
<comment type="subcellular location">
    <subcellularLocation>
        <location evidence="1">Membrane</location>
        <topology evidence="1">Multi-pass membrane protein</topology>
    </subcellularLocation>
</comment>
<feature type="transmembrane region" description="Helical" evidence="5">
    <location>
        <begin position="365"/>
        <end position="390"/>
    </location>
</feature>
<dbReference type="InterPro" id="IPR006202">
    <property type="entry name" value="Neur_chan_lig-bd"/>
</dbReference>
<dbReference type="CDD" id="cd19051">
    <property type="entry name" value="LGIC_TM_cation"/>
    <property type="match status" value="2"/>
</dbReference>
<dbReference type="InterPro" id="IPR006201">
    <property type="entry name" value="Neur_channel"/>
</dbReference>
<dbReference type="EMBL" id="JARBDR010000903">
    <property type="protein sequence ID" value="KAJ8304170.1"/>
    <property type="molecule type" value="Genomic_DNA"/>
</dbReference>
<proteinExistence type="inferred from homology"/>
<keyword evidence="5" id="KW-0813">Transport</keyword>
<keyword evidence="5" id="KW-0406">Ion transport</keyword>
<feature type="compositionally biased region" description="Basic and acidic residues" evidence="6">
    <location>
        <begin position="460"/>
        <end position="482"/>
    </location>
</feature>
<dbReference type="Pfam" id="PF02932">
    <property type="entry name" value="Neur_chan_memb"/>
    <property type="match status" value="1"/>
</dbReference>
<protein>
    <submittedName>
        <fullName evidence="9">Uncharacterized protein</fullName>
    </submittedName>
</protein>
<keyword evidence="10" id="KW-1185">Reference proteome</keyword>
<feature type="compositionally biased region" description="Polar residues" evidence="6">
    <location>
        <begin position="525"/>
        <end position="581"/>
    </location>
</feature>
<dbReference type="PROSITE" id="PS00236">
    <property type="entry name" value="NEUROTR_ION_CHANNEL"/>
    <property type="match status" value="2"/>
</dbReference>
<reference evidence="9 10" key="1">
    <citation type="submission" date="2022-12" db="EMBL/GenBank/DDBJ databases">
        <title>Chromosome-level genome of Tegillarca granosa.</title>
        <authorList>
            <person name="Kim J."/>
        </authorList>
    </citation>
    <scope>NUCLEOTIDE SEQUENCE [LARGE SCALE GENOMIC DNA]</scope>
    <source>
        <strain evidence="9">Teg-2019</strain>
        <tissue evidence="9">Adductor muscle</tissue>
    </source>
</reference>
<feature type="transmembrane region" description="Helical" evidence="5">
    <location>
        <begin position="144"/>
        <end position="169"/>
    </location>
</feature>
<evidence type="ECO:0000256" key="3">
    <source>
        <dbReference type="ARBA" id="ARBA00022989"/>
    </source>
</evidence>
<dbReference type="Gene3D" id="2.70.170.10">
    <property type="entry name" value="Neurotransmitter-gated ion-channel ligand-binding domain"/>
    <property type="match status" value="2"/>
</dbReference>
<organism evidence="9 10">
    <name type="scientific">Tegillarca granosa</name>
    <name type="common">Malaysian cockle</name>
    <name type="synonym">Anadara granosa</name>
    <dbReference type="NCBI Taxonomy" id="220873"/>
    <lineage>
        <taxon>Eukaryota</taxon>
        <taxon>Metazoa</taxon>
        <taxon>Spiralia</taxon>
        <taxon>Lophotrochozoa</taxon>
        <taxon>Mollusca</taxon>
        <taxon>Bivalvia</taxon>
        <taxon>Autobranchia</taxon>
        <taxon>Pteriomorphia</taxon>
        <taxon>Arcoida</taxon>
        <taxon>Arcoidea</taxon>
        <taxon>Arcidae</taxon>
        <taxon>Tegillarca</taxon>
    </lineage>
</organism>
<feature type="domain" description="Neurotransmitter-gated ion-channel ligand-binding" evidence="7">
    <location>
        <begin position="1"/>
        <end position="143"/>
    </location>
</feature>
<feature type="domain" description="Neurotransmitter-gated ion-channel ligand-binding" evidence="7">
    <location>
        <begin position="209"/>
        <end position="364"/>
    </location>
</feature>
<dbReference type="PRINTS" id="PR00252">
    <property type="entry name" value="NRIONCHANNEL"/>
</dbReference>
<keyword evidence="4 5" id="KW-0472">Membrane</keyword>
<name>A0ABQ9EL89_TEGGR</name>